<dbReference type="EnsemblPlants" id="Solyc12g038130.1.1">
    <property type="protein sequence ID" value="Solyc12g038130.1.1.1"/>
    <property type="gene ID" value="Solyc12g038130.1"/>
</dbReference>
<dbReference type="OMA" id="NAMWEMS"/>
<dbReference type="PANTHER" id="PTHR33527:SF37">
    <property type="match status" value="1"/>
</dbReference>
<dbReference type="Gramene" id="Solyc12g038130.1.1">
    <property type="protein sequence ID" value="Solyc12g038130.1.1.1"/>
    <property type="gene ID" value="Solyc12g038130.1"/>
</dbReference>
<dbReference type="PANTHER" id="PTHR33527">
    <property type="entry name" value="OS07G0274300 PROTEIN"/>
    <property type="match status" value="1"/>
</dbReference>
<keyword evidence="2" id="KW-1185">Reference proteome</keyword>
<proteinExistence type="predicted"/>
<accession>A0A3Q7J920</accession>
<dbReference type="STRING" id="4081.A0A3Q7J920"/>
<dbReference type="InParanoid" id="A0A3Q7J920"/>
<evidence type="ECO:0000313" key="1">
    <source>
        <dbReference type="EnsemblPlants" id="Solyc12g038130.1.1.1"/>
    </source>
</evidence>
<reference evidence="1" key="2">
    <citation type="submission" date="2019-01" db="UniProtKB">
        <authorList>
            <consortium name="EnsemblPlants"/>
        </authorList>
    </citation>
    <scope>IDENTIFICATION</scope>
    <source>
        <strain evidence="1">cv. Heinz 1706</strain>
    </source>
</reference>
<reference evidence="1" key="1">
    <citation type="journal article" date="2012" name="Nature">
        <title>The tomato genome sequence provides insights into fleshy fruit evolution.</title>
        <authorList>
            <consortium name="Tomato Genome Consortium"/>
        </authorList>
    </citation>
    <scope>NUCLEOTIDE SEQUENCE [LARGE SCALE GENOMIC DNA]</scope>
    <source>
        <strain evidence="1">cv. Heinz 1706</strain>
    </source>
</reference>
<dbReference type="PaxDb" id="4081-Solyc12g038130.1.1"/>
<dbReference type="SMR" id="A0A3Q7J920"/>
<protein>
    <submittedName>
        <fullName evidence="1">Uncharacterized protein</fullName>
    </submittedName>
</protein>
<organism evidence="1">
    <name type="scientific">Solanum lycopersicum</name>
    <name type="common">Tomato</name>
    <name type="synonym">Lycopersicon esculentum</name>
    <dbReference type="NCBI Taxonomy" id="4081"/>
    <lineage>
        <taxon>Eukaryota</taxon>
        <taxon>Viridiplantae</taxon>
        <taxon>Streptophyta</taxon>
        <taxon>Embryophyta</taxon>
        <taxon>Tracheophyta</taxon>
        <taxon>Spermatophyta</taxon>
        <taxon>Magnoliopsida</taxon>
        <taxon>eudicotyledons</taxon>
        <taxon>Gunneridae</taxon>
        <taxon>Pentapetalae</taxon>
        <taxon>asterids</taxon>
        <taxon>lamiids</taxon>
        <taxon>Solanales</taxon>
        <taxon>Solanaceae</taxon>
        <taxon>Solanoideae</taxon>
        <taxon>Solaneae</taxon>
        <taxon>Solanum</taxon>
        <taxon>Solanum subgen. Lycopersicon</taxon>
    </lineage>
</organism>
<dbReference type="AlphaFoldDB" id="A0A3Q7J920"/>
<dbReference type="OrthoDB" id="1882251at2759"/>
<name>A0A3Q7J920_SOLLC</name>
<sequence length="272" mass="31388">MDDFGHFPTIVWKLYSLLIHDLQCDPFESMKVLALWIWLEHTCLLSDVIRKIASFTQDFINQLADEAVTCLRCIDDTEYLLSTNANDILLTKKVTRNDLSVLFFCQNRNGTTSGIRKIVIEVCLKIMPDIVRKFLNRSSEQTWMQSNMSMGTPLHEEYLINRVSQLGLEGDMKGHNISGEELTMFVTFAKDYPVTELEIREFIAPVFGEYIEYILMQEVKSNEQALYAQIVFSIPGIIEFILQNESKAKFIINGKEVWMQKFVPENGNSSFP</sequence>
<gene>
    <name evidence="1" type="primary">LOC104645074</name>
</gene>
<evidence type="ECO:0000313" key="2">
    <source>
        <dbReference type="Proteomes" id="UP000004994"/>
    </source>
</evidence>
<dbReference type="Proteomes" id="UP000004994">
    <property type="component" value="Chromosome 12"/>
</dbReference>